<evidence type="ECO:0000256" key="6">
    <source>
        <dbReference type="ARBA" id="ARBA00022917"/>
    </source>
</evidence>
<dbReference type="NCBIfam" id="TIGR00456">
    <property type="entry name" value="argS"/>
    <property type="match status" value="1"/>
</dbReference>
<dbReference type="GO" id="GO:0006420">
    <property type="term" value="P:arginyl-tRNA aminoacylation"/>
    <property type="evidence" value="ECO:0007669"/>
    <property type="project" value="InterPro"/>
</dbReference>
<dbReference type="AlphaFoldDB" id="A0AAN7CQI6"/>
<dbReference type="Pfam" id="PF00750">
    <property type="entry name" value="tRNA-synt_1d"/>
    <property type="match status" value="1"/>
</dbReference>
<dbReference type="InterPro" id="IPR036695">
    <property type="entry name" value="Arg-tRNA-synth_N_sf"/>
</dbReference>
<keyword evidence="5 10" id="KW-0067">ATP-binding</keyword>
<dbReference type="Gene3D" id="3.30.1360.70">
    <property type="entry name" value="Arginyl tRNA synthetase N-terminal domain"/>
    <property type="match status" value="1"/>
</dbReference>
<evidence type="ECO:0000256" key="2">
    <source>
        <dbReference type="ARBA" id="ARBA00012837"/>
    </source>
</evidence>
<reference evidence="12" key="1">
    <citation type="journal article" date="2023" name="Mol. Phylogenet. Evol.">
        <title>Genome-scale phylogeny and comparative genomics of the fungal order Sordariales.</title>
        <authorList>
            <person name="Hensen N."/>
            <person name="Bonometti L."/>
            <person name="Westerberg I."/>
            <person name="Brannstrom I.O."/>
            <person name="Guillou S."/>
            <person name="Cros-Aarteil S."/>
            <person name="Calhoun S."/>
            <person name="Haridas S."/>
            <person name="Kuo A."/>
            <person name="Mondo S."/>
            <person name="Pangilinan J."/>
            <person name="Riley R."/>
            <person name="LaButti K."/>
            <person name="Andreopoulos B."/>
            <person name="Lipzen A."/>
            <person name="Chen C."/>
            <person name="Yan M."/>
            <person name="Daum C."/>
            <person name="Ng V."/>
            <person name="Clum A."/>
            <person name="Steindorff A."/>
            <person name="Ohm R.A."/>
            <person name="Martin F."/>
            <person name="Silar P."/>
            <person name="Natvig D.O."/>
            <person name="Lalanne C."/>
            <person name="Gautier V."/>
            <person name="Ament-Velasquez S.L."/>
            <person name="Kruys A."/>
            <person name="Hutchinson M.I."/>
            <person name="Powell A.J."/>
            <person name="Barry K."/>
            <person name="Miller A.N."/>
            <person name="Grigoriev I.V."/>
            <person name="Debuchy R."/>
            <person name="Gladieux P."/>
            <person name="Hiltunen Thoren M."/>
            <person name="Johannesson H."/>
        </authorList>
    </citation>
    <scope>NUCLEOTIDE SEQUENCE</scope>
    <source>
        <strain evidence="12">CBS 359.72</strain>
    </source>
</reference>
<dbReference type="PANTHER" id="PTHR11956">
    <property type="entry name" value="ARGINYL-TRNA SYNTHETASE"/>
    <property type="match status" value="1"/>
</dbReference>
<dbReference type="PRINTS" id="PR01038">
    <property type="entry name" value="TRNASYNTHARG"/>
</dbReference>
<keyword evidence="13" id="KW-1185">Reference proteome</keyword>
<evidence type="ECO:0000259" key="11">
    <source>
        <dbReference type="SMART" id="SM00836"/>
    </source>
</evidence>
<dbReference type="SMART" id="SM00836">
    <property type="entry name" value="DALR_1"/>
    <property type="match status" value="1"/>
</dbReference>
<dbReference type="GO" id="GO:0004814">
    <property type="term" value="F:arginine-tRNA ligase activity"/>
    <property type="evidence" value="ECO:0007669"/>
    <property type="project" value="UniProtKB-EC"/>
</dbReference>
<dbReference type="GO" id="GO:0005524">
    <property type="term" value="F:ATP binding"/>
    <property type="evidence" value="ECO:0007669"/>
    <property type="project" value="UniProtKB-KW"/>
</dbReference>
<protein>
    <recommendedName>
        <fullName evidence="2">arginine--tRNA ligase</fullName>
        <ecNumber evidence="2">6.1.1.19</ecNumber>
    </recommendedName>
    <alternativeName>
        <fullName evidence="8">Arginyl-tRNA synthetase</fullName>
    </alternativeName>
</protein>
<evidence type="ECO:0000256" key="1">
    <source>
        <dbReference type="ARBA" id="ARBA00005594"/>
    </source>
</evidence>
<evidence type="ECO:0000313" key="13">
    <source>
        <dbReference type="Proteomes" id="UP001303647"/>
    </source>
</evidence>
<comment type="caution">
    <text evidence="12">The sequence shown here is derived from an EMBL/GenBank/DDBJ whole genome shotgun (WGS) entry which is preliminary data.</text>
</comment>
<name>A0AAN7CQI6_9PEZI</name>
<dbReference type="Gene3D" id="1.10.730.10">
    <property type="entry name" value="Isoleucyl-tRNA Synthetase, Domain 1"/>
    <property type="match status" value="1"/>
</dbReference>
<dbReference type="Gene3D" id="3.40.50.620">
    <property type="entry name" value="HUPs"/>
    <property type="match status" value="1"/>
</dbReference>
<keyword evidence="7 10" id="KW-0030">Aminoacyl-tRNA synthetase</keyword>
<evidence type="ECO:0000256" key="3">
    <source>
        <dbReference type="ARBA" id="ARBA00022598"/>
    </source>
</evidence>
<dbReference type="FunFam" id="1.10.730.10:FF:000006">
    <property type="entry name" value="Arginyl-tRNA synthetase 2, mitochondrial"/>
    <property type="match status" value="1"/>
</dbReference>
<keyword evidence="6 10" id="KW-0648">Protein biosynthesis</keyword>
<dbReference type="FunFam" id="3.40.50.620:FF:000058">
    <property type="entry name" value="Mitochondrial arginyl-tRNA synthetase"/>
    <property type="match status" value="1"/>
</dbReference>
<dbReference type="CDD" id="cd07956">
    <property type="entry name" value="Anticodon_Ia_Arg"/>
    <property type="match status" value="1"/>
</dbReference>
<dbReference type="SUPFAM" id="SSF47323">
    <property type="entry name" value="Anticodon-binding domain of a subclass of class I aminoacyl-tRNA synthetases"/>
    <property type="match status" value="1"/>
</dbReference>
<evidence type="ECO:0000256" key="7">
    <source>
        <dbReference type="ARBA" id="ARBA00023146"/>
    </source>
</evidence>
<dbReference type="GO" id="GO:0005739">
    <property type="term" value="C:mitochondrion"/>
    <property type="evidence" value="ECO:0007669"/>
    <property type="project" value="TreeGrafter"/>
</dbReference>
<dbReference type="SUPFAM" id="SSF52374">
    <property type="entry name" value="Nucleotidylyl transferase"/>
    <property type="match status" value="1"/>
</dbReference>
<dbReference type="EC" id="6.1.1.19" evidence="2"/>
<dbReference type="Pfam" id="PF05746">
    <property type="entry name" value="DALR_1"/>
    <property type="match status" value="1"/>
</dbReference>
<reference evidence="12" key="2">
    <citation type="submission" date="2023-05" db="EMBL/GenBank/DDBJ databases">
        <authorList>
            <consortium name="Lawrence Berkeley National Laboratory"/>
            <person name="Steindorff A."/>
            <person name="Hensen N."/>
            <person name="Bonometti L."/>
            <person name="Westerberg I."/>
            <person name="Brannstrom I.O."/>
            <person name="Guillou S."/>
            <person name="Cros-Aarteil S."/>
            <person name="Calhoun S."/>
            <person name="Haridas S."/>
            <person name="Kuo A."/>
            <person name="Mondo S."/>
            <person name="Pangilinan J."/>
            <person name="Riley R."/>
            <person name="Labutti K."/>
            <person name="Andreopoulos B."/>
            <person name="Lipzen A."/>
            <person name="Chen C."/>
            <person name="Yanf M."/>
            <person name="Daum C."/>
            <person name="Ng V."/>
            <person name="Clum A."/>
            <person name="Ohm R."/>
            <person name="Martin F."/>
            <person name="Silar P."/>
            <person name="Natvig D."/>
            <person name="Lalanne C."/>
            <person name="Gautier V."/>
            <person name="Ament-Velasquez S.L."/>
            <person name="Kruys A."/>
            <person name="Hutchinson M.I."/>
            <person name="Powell A.J."/>
            <person name="Barry K."/>
            <person name="Miller A.N."/>
            <person name="Grigoriev I.V."/>
            <person name="Debuchy R."/>
            <person name="Gladieux P."/>
            <person name="Thoren M.H."/>
            <person name="Johannesson H."/>
        </authorList>
    </citation>
    <scope>NUCLEOTIDE SEQUENCE</scope>
    <source>
        <strain evidence="12">CBS 359.72</strain>
    </source>
</reference>
<evidence type="ECO:0000256" key="10">
    <source>
        <dbReference type="RuleBase" id="RU363038"/>
    </source>
</evidence>
<comment type="similarity">
    <text evidence="1 10">Belongs to the class-I aminoacyl-tRNA synthetase family.</text>
</comment>
<dbReference type="PROSITE" id="PS00178">
    <property type="entry name" value="AA_TRNA_LIGASE_I"/>
    <property type="match status" value="1"/>
</dbReference>
<dbReference type="SUPFAM" id="SSF55190">
    <property type="entry name" value="Arginyl-tRNA synthetase (ArgRS), N-terminal 'additional' domain"/>
    <property type="match status" value="1"/>
</dbReference>
<dbReference type="InterPro" id="IPR009080">
    <property type="entry name" value="tRNAsynth_Ia_anticodon-bd"/>
</dbReference>
<dbReference type="GO" id="GO:0032543">
    <property type="term" value="P:mitochondrial translation"/>
    <property type="evidence" value="ECO:0007669"/>
    <property type="project" value="TreeGrafter"/>
</dbReference>
<keyword evidence="3 10" id="KW-0436">Ligase</keyword>
<sequence>MAAPIGPKTLSLSELQAYLKDLGAPIPIPAFPSAEPIHNPNDIYRSYIAAALETLVDCDRLLLNESLQKPSTASKGDLVLVLPRLRLKGVKPSDLAAELALKFPALSLVNPPLPLDNYLQFFYSHKALPRLLLPYISERGNFYGKRCSPTTDGLNNKRKKAIIEFSSPNIAKEFHAGHLRSIILGAFLANLYESMGWDVVRVNYLGDWGKQFGLLAVGWDKYGSEEQLGAQPLRHLLDVYVRISAEFRPEEEARARARDNGRPDMVAEIESRGLFAQRNAFFKRMEDGDEAALALWRRFRDISIDRYVDVYARLGVGFDVYTGESQVDPATVATVEAALKERGVLEEYQGSWVICFDKHGAKGLGTAVLRGRTGTTTYLLRDVAAVLDRAKQYSFDEMIYVVSSEQDSYFQRVFKTAELMGRPDLAAKLRHVNFGKVTGMSSRLGNVKLLNDILDTCASAMHRVMRANATKYAQVSDPDAIADTVGIAAVMVQDMSGKRINNYPFDINRMTSFEGDTGPYLQYCHARLASVARKAKEAGIDPAAVGGDGGSGDIDYSHLEDDHSAALLRLMGQYPDVVGMAFKNLEPSTILTYLFRLARQLSSSYDVLRVTGAPGGPGVALARAALYENARQVLGNGMRLLGIRPVDR</sequence>
<dbReference type="InterPro" id="IPR014729">
    <property type="entry name" value="Rossmann-like_a/b/a_fold"/>
</dbReference>
<keyword evidence="4 10" id="KW-0547">Nucleotide-binding</keyword>
<evidence type="ECO:0000256" key="5">
    <source>
        <dbReference type="ARBA" id="ARBA00022840"/>
    </source>
</evidence>
<gene>
    <name evidence="12" type="ORF">C7999DRAFT_42448</name>
</gene>
<evidence type="ECO:0000256" key="4">
    <source>
        <dbReference type="ARBA" id="ARBA00022741"/>
    </source>
</evidence>
<evidence type="ECO:0000313" key="12">
    <source>
        <dbReference type="EMBL" id="KAK4246055.1"/>
    </source>
</evidence>
<dbReference type="EMBL" id="MU857683">
    <property type="protein sequence ID" value="KAK4246055.1"/>
    <property type="molecule type" value="Genomic_DNA"/>
</dbReference>
<evidence type="ECO:0000256" key="9">
    <source>
        <dbReference type="ARBA" id="ARBA00049339"/>
    </source>
</evidence>
<dbReference type="Proteomes" id="UP001303647">
    <property type="component" value="Unassembled WGS sequence"/>
</dbReference>
<organism evidence="12 13">
    <name type="scientific">Corynascus novoguineensis</name>
    <dbReference type="NCBI Taxonomy" id="1126955"/>
    <lineage>
        <taxon>Eukaryota</taxon>
        <taxon>Fungi</taxon>
        <taxon>Dikarya</taxon>
        <taxon>Ascomycota</taxon>
        <taxon>Pezizomycotina</taxon>
        <taxon>Sordariomycetes</taxon>
        <taxon>Sordariomycetidae</taxon>
        <taxon>Sordariales</taxon>
        <taxon>Chaetomiaceae</taxon>
        <taxon>Corynascus</taxon>
    </lineage>
</organism>
<dbReference type="InterPro" id="IPR001278">
    <property type="entry name" value="Arg-tRNA-ligase"/>
</dbReference>
<evidence type="ECO:0000256" key="8">
    <source>
        <dbReference type="ARBA" id="ARBA00033033"/>
    </source>
</evidence>
<proteinExistence type="inferred from homology"/>
<dbReference type="PANTHER" id="PTHR11956:SF11">
    <property type="entry name" value="ARGININE--TRNA LIGASE, MITOCHONDRIAL-RELATED"/>
    <property type="match status" value="1"/>
</dbReference>
<feature type="domain" description="DALR anticodon binding" evidence="11">
    <location>
        <begin position="521"/>
        <end position="648"/>
    </location>
</feature>
<dbReference type="InterPro" id="IPR008909">
    <property type="entry name" value="DALR_anticod-bd"/>
</dbReference>
<comment type="catalytic activity">
    <reaction evidence="9">
        <text>tRNA(Arg) + L-arginine + ATP = L-arginyl-tRNA(Arg) + AMP + diphosphate</text>
        <dbReference type="Rhea" id="RHEA:20301"/>
        <dbReference type="Rhea" id="RHEA-COMP:9658"/>
        <dbReference type="Rhea" id="RHEA-COMP:9673"/>
        <dbReference type="ChEBI" id="CHEBI:30616"/>
        <dbReference type="ChEBI" id="CHEBI:32682"/>
        <dbReference type="ChEBI" id="CHEBI:33019"/>
        <dbReference type="ChEBI" id="CHEBI:78442"/>
        <dbReference type="ChEBI" id="CHEBI:78513"/>
        <dbReference type="ChEBI" id="CHEBI:456215"/>
        <dbReference type="EC" id="6.1.1.19"/>
    </reaction>
</comment>
<dbReference type="InterPro" id="IPR001412">
    <property type="entry name" value="aa-tRNA-synth_I_CS"/>
</dbReference>
<accession>A0AAN7CQI6</accession>
<dbReference type="InterPro" id="IPR035684">
    <property type="entry name" value="ArgRS_core"/>
</dbReference>